<evidence type="ECO:0000313" key="1">
    <source>
        <dbReference type="EMBL" id="PKI52344.1"/>
    </source>
</evidence>
<gene>
    <name evidence="1" type="ORF">CRG98_027270</name>
</gene>
<comment type="caution">
    <text evidence="1">The sequence shown here is derived from an EMBL/GenBank/DDBJ whole genome shotgun (WGS) entry which is preliminary data.</text>
</comment>
<reference evidence="1 2" key="1">
    <citation type="submission" date="2017-11" db="EMBL/GenBank/DDBJ databases">
        <title>De-novo sequencing of pomegranate (Punica granatum L.) genome.</title>
        <authorList>
            <person name="Akparov Z."/>
            <person name="Amiraslanov A."/>
            <person name="Hajiyeva S."/>
            <person name="Abbasov M."/>
            <person name="Kaur K."/>
            <person name="Hamwieh A."/>
            <person name="Solovyev V."/>
            <person name="Salamov A."/>
            <person name="Braich B."/>
            <person name="Kosarev P."/>
            <person name="Mahmoud A."/>
            <person name="Hajiyev E."/>
            <person name="Babayeva S."/>
            <person name="Izzatullayeva V."/>
            <person name="Mammadov A."/>
            <person name="Mammadov A."/>
            <person name="Sharifova S."/>
            <person name="Ojaghi J."/>
            <person name="Eynullazada K."/>
            <person name="Bayramov B."/>
            <person name="Abdulazimova A."/>
            <person name="Shahmuradov I."/>
        </authorList>
    </citation>
    <scope>NUCLEOTIDE SEQUENCE [LARGE SCALE GENOMIC DNA]</scope>
    <source>
        <strain evidence="2">cv. AG2017</strain>
        <tissue evidence="1">Leaf</tissue>
    </source>
</reference>
<dbReference type="AlphaFoldDB" id="A0A2I0J7V2"/>
<accession>A0A2I0J7V2</accession>
<sequence length="128" mass="13949">MGFEGERVRFNVGGKKFETIATTVANAGLNSFFGPLLDRSRVFRSSSPARCPLGAKVFLWNGHDIDKGGSSLVAPSWNITRGNFCYPHTTTYPCFGVLISSPHYGFTEAMEVSYAISPLVGSDFYPTP</sequence>
<dbReference type="EMBL" id="PGOL01001939">
    <property type="protein sequence ID" value="PKI52344.1"/>
    <property type="molecule type" value="Genomic_DNA"/>
</dbReference>
<name>A0A2I0J7V2_PUNGR</name>
<evidence type="ECO:0000313" key="2">
    <source>
        <dbReference type="Proteomes" id="UP000233551"/>
    </source>
</evidence>
<protein>
    <submittedName>
        <fullName evidence="1">Uncharacterized protein</fullName>
    </submittedName>
</protein>
<dbReference type="Proteomes" id="UP000233551">
    <property type="component" value="Unassembled WGS sequence"/>
</dbReference>
<keyword evidence="2" id="KW-1185">Reference proteome</keyword>
<organism evidence="1 2">
    <name type="scientific">Punica granatum</name>
    <name type="common">Pomegranate</name>
    <dbReference type="NCBI Taxonomy" id="22663"/>
    <lineage>
        <taxon>Eukaryota</taxon>
        <taxon>Viridiplantae</taxon>
        <taxon>Streptophyta</taxon>
        <taxon>Embryophyta</taxon>
        <taxon>Tracheophyta</taxon>
        <taxon>Spermatophyta</taxon>
        <taxon>Magnoliopsida</taxon>
        <taxon>eudicotyledons</taxon>
        <taxon>Gunneridae</taxon>
        <taxon>Pentapetalae</taxon>
        <taxon>rosids</taxon>
        <taxon>malvids</taxon>
        <taxon>Myrtales</taxon>
        <taxon>Lythraceae</taxon>
        <taxon>Punica</taxon>
    </lineage>
</organism>
<proteinExistence type="predicted"/>